<evidence type="ECO:0000256" key="3">
    <source>
        <dbReference type="ARBA" id="ARBA00022448"/>
    </source>
</evidence>
<dbReference type="InterPro" id="IPR002299">
    <property type="entry name" value="Porin_Neis"/>
</dbReference>
<gene>
    <name evidence="13" type="ORF">BCAL1221</name>
</gene>
<feature type="domain" description="Porin" evidence="12">
    <location>
        <begin position="29"/>
        <end position="326"/>
    </location>
</feature>
<protein>
    <submittedName>
        <fullName evidence="13">Porin</fullName>
    </submittedName>
</protein>
<dbReference type="Proteomes" id="UP000001035">
    <property type="component" value="Chromosome 1"/>
</dbReference>
<keyword evidence="3" id="KW-0813">Transport</keyword>
<dbReference type="InterPro" id="IPR001702">
    <property type="entry name" value="Porin_Gram-ve"/>
</dbReference>
<keyword evidence="4" id="KW-1134">Transmembrane beta strand</keyword>
<keyword evidence="9" id="KW-0472">Membrane</keyword>
<sequence length="359" mass="37651">MNSMTKRNEAHGSGCRARPAHAGLRFTVAVACLAASGAALAQDGVTLYGVIDEFAQVVNTGNGYTAAIDSGGQWGSRFGLKGGEDIGGGQKIEFALENGFNPNDGSLASAGTMFNRQAWVGIAGQWGKVRAGRQNSPLFNDQGGQDAFGGVTQASGMDNLTVFAFRTSNTLSYQSPEIAGFQGGLYVGFGDAGGVRSAGSSRQFDLTYEHGPFGAFVAGQWLKNAAATTTDRTIMAGASYAIGKATVYGGFSAVKWADLGIDSRVYGVSVKYQFNPANIIALGYAYLHDQSSQGNHADQLGLMYEYDLSKRTSFYGALSYLRNRNQAGYTLAGAANPGLPLAYPGANARGVQLGIVHRF</sequence>
<dbReference type="PRINTS" id="PR00182">
    <property type="entry name" value="ECOLNEIPORIN"/>
</dbReference>
<evidence type="ECO:0000313" key="13">
    <source>
        <dbReference type="EMBL" id="CAR51523.1"/>
    </source>
</evidence>
<dbReference type="InterPro" id="IPR023614">
    <property type="entry name" value="Porin_dom_sf"/>
</dbReference>
<dbReference type="PANTHER" id="PTHR34501">
    <property type="entry name" value="PROTEIN YDDL-RELATED"/>
    <property type="match status" value="1"/>
</dbReference>
<keyword evidence="8" id="KW-0626">Porin</keyword>
<dbReference type="SUPFAM" id="SSF56935">
    <property type="entry name" value="Porins"/>
    <property type="match status" value="1"/>
</dbReference>
<evidence type="ECO:0000256" key="9">
    <source>
        <dbReference type="ARBA" id="ARBA00023136"/>
    </source>
</evidence>
<reference evidence="13 14" key="1">
    <citation type="journal article" date="2009" name="J. Bacteriol.">
        <title>The genome of Burkholderia cenocepacia J2315, an epidemic pathogen of cystic fibrosis patients.</title>
        <authorList>
            <person name="Holden M.T."/>
            <person name="Seth-Smith H.M."/>
            <person name="Crossman L.C."/>
            <person name="Sebaihia M."/>
            <person name="Bentley S.D."/>
            <person name="Cerdeno-Tarraga A.M."/>
            <person name="Thomson N.R."/>
            <person name="Bason N."/>
            <person name="Quail M.A."/>
            <person name="Sharp S."/>
            <person name="Cherevach I."/>
            <person name="Churcher C."/>
            <person name="Goodhead I."/>
            <person name="Hauser H."/>
            <person name="Holroyd N."/>
            <person name="Mungall K."/>
            <person name="Scott P."/>
            <person name="Walker D."/>
            <person name="White B."/>
            <person name="Rose H."/>
            <person name="Iversen P."/>
            <person name="Mil-Homens D."/>
            <person name="Rocha E.P."/>
            <person name="Fialho A.M."/>
            <person name="Baldwin A."/>
            <person name="Dowson C."/>
            <person name="Barrell B.G."/>
            <person name="Govan J.R."/>
            <person name="Vandamme P."/>
            <person name="Hart C.A."/>
            <person name="Mahenthiralingam E."/>
            <person name="Parkhill J."/>
        </authorList>
    </citation>
    <scope>NUCLEOTIDE SEQUENCE [LARGE SCALE GENOMIC DNA]</scope>
    <source>
        <strain evidence="14">ATCC BAA-245 / DSM 16553 / LMG 16656 / NCTC 13227 / J2315 / CF5610</strain>
    </source>
</reference>
<feature type="chain" id="PRO_5002801429" evidence="11">
    <location>
        <begin position="42"/>
        <end position="359"/>
    </location>
</feature>
<accession>B4EEF8</accession>
<dbReference type="GO" id="GO:0046930">
    <property type="term" value="C:pore complex"/>
    <property type="evidence" value="ECO:0007669"/>
    <property type="project" value="UniProtKB-KW"/>
</dbReference>
<name>B4EEF8_BURCJ</name>
<dbReference type="GO" id="GO:0015288">
    <property type="term" value="F:porin activity"/>
    <property type="evidence" value="ECO:0007669"/>
    <property type="project" value="UniProtKB-KW"/>
</dbReference>
<dbReference type="KEGG" id="bcj:BCAL1221"/>
<dbReference type="HOGENOM" id="CLU_038238_1_1_4"/>
<feature type="signal peptide" evidence="11">
    <location>
        <begin position="1"/>
        <end position="41"/>
    </location>
</feature>
<evidence type="ECO:0000256" key="1">
    <source>
        <dbReference type="ARBA" id="ARBA00004571"/>
    </source>
</evidence>
<evidence type="ECO:0000259" key="12">
    <source>
        <dbReference type="Pfam" id="PF13609"/>
    </source>
</evidence>
<evidence type="ECO:0000256" key="4">
    <source>
        <dbReference type="ARBA" id="ARBA00022452"/>
    </source>
</evidence>
<comment type="subunit">
    <text evidence="2">Homotrimer.</text>
</comment>
<keyword evidence="10" id="KW-0998">Cell outer membrane</keyword>
<evidence type="ECO:0000256" key="7">
    <source>
        <dbReference type="ARBA" id="ARBA00023065"/>
    </source>
</evidence>
<evidence type="ECO:0000256" key="2">
    <source>
        <dbReference type="ARBA" id="ARBA00011233"/>
    </source>
</evidence>
<proteinExistence type="predicted"/>
<keyword evidence="6 11" id="KW-0732">Signal</keyword>
<evidence type="ECO:0000256" key="8">
    <source>
        <dbReference type="ARBA" id="ARBA00023114"/>
    </source>
</evidence>
<dbReference type="PANTHER" id="PTHR34501:SF9">
    <property type="entry name" value="MAJOR OUTER MEMBRANE PROTEIN P.IA"/>
    <property type="match status" value="1"/>
</dbReference>
<evidence type="ECO:0000256" key="5">
    <source>
        <dbReference type="ARBA" id="ARBA00022692"/>
    </source>
</evidence>
<evidence type="ECO:0000256" key="6">
    <source>
        <dbReference type="ARBA" id="ARBA00022729"/>
    </source>
</evidence>
<dbReference type="CDD" id="cd00342">
    <property type="entry name" value="gram_neg_porins"/>
    <property type="match status" value="1"/>
</dbReference>
<dbReference type="GO" id="GO:0034220">
    <property type="term" value="P:monoatomic ion transmembrane transport"/>
    <property type="evidence" value="ECO:0007669"/>
    <property type="project" value="InterPro"/>
</dbReference>
<dbReference type="EMBL" id="AM747720">
    <property type="protein sequence ID" value="CAR51523.1"/>
    <property type="molecule type" value="Genomic_DNA"/>
</dbReference>
<dbReference type="Gene3D" id="2.40.160.10">
    <property type="entry name" value="Porin"/>
    <property type="match status" value="1"/>
</dbReference>
<comment type="subcellular location">
    <subcellularLocation>
        <location evidence="1">Cell outer membrane</location>
        <topology evidence="1">Multi-pass membrane protein</topology>
    </subcellularLocation>
</comment>
<dbReference type="InterPro" id="IPR050298">
    <property type="entry name" value="Gram-neg_bact_OMP"/>
</dbReference>
<evidence type="ECO:0000256" key="11">
    <source>
        <dbReference type="SAM" id="SignalP"/>
    </source>
</evidence>
<dbReference type="InterPro" id="IPR033900">
    <property type="entry name" value="Gram_neg_porin_domain"/>
</dbReference>
<dbReference type="AlphaFoldDB" id="B4EEF8"/>
<keyword evidence="7" id="KW-0406">Ion transport</keyword>
<dbReference type="eggNOG" id="COG3203">
    <property type="taxonomic scope" value="Bacteria"/>
</dbReference>
<keyword evidence="14" id="KW-1185">Reference proteome</keyword>
<organism evidence="13 14">
    <name type="scientific">Burkholderia cenocepacia (strain ATCC BAA-245 / DSM 16553 / LMG 16656 / NCTC 13227 / J2315 / CF5610)</name>
    <name type="common">Burkholderia cepacia (strain J2315)</name>
    <dbReference type="NCBI Taxonomy" id="216591"/>
    <lineage>
        <taxon>Bacteria</taxon>
        <taxon>Pseudomonadati</taxon>
        <taxon>Pseudomonadota</taxon>
        <taxon>Betaproteobacteria</taxon>
        <taxon>Burkholderiales</taxon>
        <taxon>Burkholderiaceae</taxon>
        <taxon>Burkholderia</taxon>
        <taxon>Burkholderia cepacia complex</taxon>
    </lineage>
</organism>
<evidence type="ECO:0000313" key="14">
    <source>
        <dbReference type="Proteomes" id="UP000001035"/>
    </source>
</evidence>
<keyword evidence="5" id="KW-0812">Transmembrane</keyword>
<dbReference type="Pfam" id="PF13609">
    <property type="entry name" value="Porin_4"/>
    <property type="match status" value="1"/>
</dbReference>
<evidence type="ECO:0000256" key="10">
    <source>
        <dbReference type="ARBA" id="ARBA00023237"/>
    </source>
</evidence>
<dbReference type="PRINTS" id="PR00184">
    <property type="entry name" value="NEISSPPORIN"/>
</dbReference>
<dbReference type="GO" id="GO:0009279">
    <property type="term" value="C:cell outer membrane"/>
    <property type="evidence" value="ECO:0007669"/>
    <property type="project" value="UniProtKB-SubCell"/>
</dbReference>